<protein>
    <submittedName>
        <fullName evidence="2">Exonuclease SbcC</fullName>
    </submittedName>
</protein>
<reference evidence="2 3" key="1">
    <citation type="submission" date="2020-04" db="EMBL/GenBank/DDBJ databases">
        <authorList>
            <consortium name="Genoscope - CEA"/>
            <person name="William W."/>
        </authorList>
    </citation>
    <scope>NUCLEOTIDE SEQUENCE [LARGE SCALE GENOMIC DNA]</scope>
    <source>
        <strain evidence="2 3">SG7</strain>
    </source>
</reference>
<feature type="coiled-coil region" evidence="1">
    <location>
        <begin position="9"/>
        <end position="57"/>
    </location>
</feature>
<keyword evidence="3" id="KW-1185">Reference proteome</keyword>
<name>A0A8D6SUL7_9EURY</name>
<dbReference type="AlphaFoldDB" id="A0A8D6SUL7"/>
<proteinExistence type="predicted"/>
<keyword evidence="2" id="KW-0378">Hydrolase</keyword>
<keyword evidence="2" id="KW-0540">Nuclease</keyword>
<gene>
    <name evidence="2" type="ORF">MLAUSG7_0179</name>
</gene>
<keyword evidence="2" id="KW-0269">Exonuclease</keyword>
<dbReference type="GO" id="GO:0004527">
    <property type="term" value="F:exonuclease activity"/>
    <property type="evidence" value="ECO:0007669"/>
    <property type="project" value="UniProtKB-KW"/>
</dbReference>
<organism evidence="2 3">
    <name type="scientific">Methanocaldococcus lauensis</name>
    <dbReference type="NCBI Taxonomy" id="2546128"/>
    <lineage>
        <taxon>Archaea</taxon>
        <taxon>Methanobacteriati</taxon>
        <taxon>Methanobacteriota</taxon>
        <taxon>Methanomada group</taxon>
        <taxon>Methanococci</taxon>
        <taxon>Methanococcales</taxon>
        <taxon>Methanocaldococcaceae</taxon>
        <taxon>Methanocaldococcus</taxon>
    </lineage>
</organism>
<dbReference type="Proteomes" id="UP000679213">
    <property type="component" value="Chromosome I"/>
</dbReference>
<evidence type="ECO:0000313" key="3">
    <source>
        <dbReference type="Proteomes" id="UP000679213"/>
    </source>
</evidence>
<dbReference type="EMBL" id="LR792632">
    <property type="protein sequence ID" value="CAB3287385.1"/>
    <property type="molecule type" value="Genomic_DNA"/>
</dbReference>
<sequence>MNQNGYPTLVELKNNKEKMIEKGEEMLKELTNIRILLEKLRKDEEENLDKITELEEKENYLATEILKLDLGIKILEVIEFIIENNIFRDYWKIIEEKIPYDELLEIVAENGLNVKKVCMELYKIANIDDKDILNKIQNLPDDECQKVSENTCMQINKYLDKIISRIIKLKELTNNST</sequence>
<evidence type="ECO:0000313" key="2">
    <source>
        <dbReference type="EMBL" id="CAB3287385.1"/>
    </source>
</evidence>
<accession>A0A8D6SUL7</accession>
<dbReference type="GeneID" id="65882985"/>
<keyword evidence="1" id="KW-0175">Coiled coil</keyword>
<dbReference type="RefSeq" id="WP_214400101.1">
    <property type="nucleotide sequence ID" value="NZ_LR792632.1"/>
</dbReference>
<evidence type="ECO:0000256" key="1">
    <source>
        <dbReference type="SAM" id="Coils"/>
    </source>
</evidence>
<dbReference type="KEGG" id="mesg:MLAUSG7_0179"/>